<dbReference type="Proteomes" id="UP001151760">
    <property type="component" value="Unassembled WGS sequence"/>
</dbReference>
<gene>
    <name evidence="1" type="ORF">Tco_0890766</name>
</gene>
<keyword evidence="2" id="KW-1185">Reference proteome</keyword>
<evidence type="ECO:0000313" key="2">
    <source>
        <dbReference type="Proteomes" id="UP001151760"/>
    </source>
</evidence>
<dbReference type="EMBL" id="BQNB010013838">
    <property type="protein sequence ID" value="GJT20829.1"/>
    <property type="molecule type" value="Genomic_DNA"/>
</dbReference>
<evidence type="ECO:0008006" key="3">
    <source>
        <dbReference type="Google" id="ProtNLM"/>
    </source>
</evidence>
<organism evidence="1 2">
    <name type="scientific">Tanacetum coccineum</name>
    <dbReference type="NCBI Taxonomy" id="301880"/>
    <lineage>
        <taxon>Eukaryota</taxon>
        <taxon>Viridiplantae</taxon>
        <taxon>Streptophyta</taxon>
        <taxon>Embryophyta</taxon>
        <taxon>Tracheophyta</taxon>
        <taxon>Spermatophyta</taxon>
        <taxon>Magnoliopsida</taxon>
        <taxon>eudicotyledons</taxon>
        <taxon>Gunneridae</taxon>
        <taxon>Pentapetalae</taxon>
        <taxon>asterids</taxon>
        <taxon>campanulids</taxon>
        <taxon>Asterales</taxon>
        <taxon>Asteraceae</taxon>
        <taxon>Asteroideae</taxon>
        <taxon>Anthemideae</taxon>
        <taxon>Anthemidinae</taxon>
        <taxon>Tanacetum</taxon>
    </lineage>
</organism>
<evidence type="ECO:0000313" key="1">
    <source>
        <dbReference type="EMBL" id="GJT20829.1"/>
    </source>
</evidence>
<protein>
    <recommendedName>
        <fullName evidence="3">Sulfotransferase</fullName>
    </recommendedName>
</protein>
<sequence>MLNLDSIPFDDSLGSDLEVSFPSRTRNKIFDPGILFEVQSKRFLSRDTFSISFIRDPLSLVFDTFSHFHPKMRKKSSILITPDYEASRAHGFVHRSLELHILSFIMGIKYPNLID</sequence>
<proteinExistence type="predicted"/>
<accession>A0ABQ5C6Z6</accession>
<comment type="caution">
    <text evidence="1">The sequence shown here is derived from an EMBL/GenBank/DDBJ whole genome shotgun (WGS) entry which is preliminary data.</text>
</comment>
<name>A0ABQ5C6Z6_9ASTR</name>
<reference evidence="1" key="2">
    <citation type="submission" date="2022-01" db="EMBL/GenBank/DDBJ databases">
        <authorList>
            <person name="Yamashiro T."/>
            <person name="Shiraishi A."/>
            <person name="Satake H."/>
            <person name="Nakayama K."/>
        </authorList>
    </citation>
    <scope>NUCLEOTIDE SEQUENCE</scope>
</reference>
<reference evidence="1" key="1">
    <citation type="journal article" date="2022" name="Int. J. Mol. Sci.">
        <title>Draft Genome of Tanacetum Coccineum: Genomic Comparison of Closely Related Tanacetum-Family Plants.</title>
        <authorList>
            <person name="Yamashiro T."/>
            <person name="Shiraishi A."/>
            <person name="Nakayama K."/>
            <person name="Satake H."/>
        </authorList>
    </citation>
    <scope>NUCLEOTIDE SEQUENCE</scope>
</reference>